<protein>
    <submittedName>
        <fullName evidence="1">Uncharacterized protein</fullName>
    </submittedName>
</protein>
<gene>
    <name evidence="1" type="ORF">RSIPO_03295</name>
</gene>
<evidence type="ECO:0000313" key="1">
    <source>
        <dbReference type="EMBL" id="CEJ16596.1"/>
    </source>
</evidence>
<sequence>MTQYLYHITTTAVARIIRTKGLTPAAHPEALGRPVARRHGAFEVNRAAQEPGRQVNRLKAYLKKGLEAGYSLDQIRAGQRPFTPIPVVPAGNRDDEQVEITRVEQAEVQAFLTSLGAPANRPGRLTVTLKVLGEQADDMLRTRKANALCRLAVHTVALEYAIEEGMTSRHVYFSRPERALDCYNSYTRQHGGAQQCSVLRVRRTDASPLLDDPSDFRAVMTQRRILPHNIEIWSAASDAAVFTNDQHRAEAGNWIPLTRWS</sequence>
<accession>A0A7U7JDC3</accession>
<dbReference type="AlphaFoldDB" id="A0A7U7JDC3"/>
<dbReference type="Proteomes" id="UP000053470">
    <property type="component" value="Unassembled WGS sequence"/>
</dbReference>
<reference evidence="1" key="2">
    <citation type="submission" date="2022-04" db="EMBL/GenBank/DDBJ databases">
        <title>Genomic draft of R. solanacearum strain IPO1609, a phylotype IIB1/biovar 2/race 3 strain isolated from potato in Europe.</title>
        <authorList>
            <person name="Boucher C."/>
            <person name="Carrere S."/>
            <person name="Dossat C."/>
            <person name="Elbaz M."/>
            <person name="Genin S."/>
            <person name="Gouzy J."/>
            <person name="Prior P."/>
            <person name="Segurens B."/>
            <person name="Wincker P."/>
        </authorList>
    </citation>
    <scope>NUCLEOTIDE SEQUENCE</scope>
    <source>
        <strain evidence="1">IPO1609</strain>
    </source>
</reference>
<dbReference type="RefSeq" id="WP_003262108.1">
    <property type="nucleotide sequence ID" value="NZ_LN651281.1"/>
</dbReference>
<keyword evidence="2" id="KW-1185">Reference proteome</keyword>
<proteinExistence type="predicted"/>
<reference evidence="1" key="1">
    <citation type="submission" date="2014-11" db="EMBL/GenBank/DDBJ databases">
        <authorList>
            <person name="Genoscope - CEA"/>
        </authorList>
    </citation>
    <scope>NUCLEOTIDE SEQUENCE</scope>
    <source>
        <strain evidence="1">IPO1609</strain>
    </source>
</reference>
<evidence type="ECO:0000313" key="2">
    <source>
        <dbReference type="Proteomes" id="UP000053470"/>
    </source>
</evidence>
<name>A0A7U7JDC3_RALSL</name>
<dbReference type="EMBL" id="LN651281">
    <property type="protein sequence ID" value="CEJ16596.1"/>
    <property type="molecule type" value="Genomic_DNA"/>
</dbReference>
<organism evidence="1 2">
    <name type="scientific">Ralstonia solanacearum IPO1609</name>
    <dbReference type="NCBI Taxonomy" id="564066"/>
    <lineage>
        <taxon>Bacteria</taxon>
        <taxon>Pseudomonadati</taxon>
        <taxon>Pseudomonadota</taxon>
        <taxon>Betaproteobacteria</taxon>
        <taxon>Burkholderiales</taxon>
        <taxon>Burkholderiaceae</taxon>
        <taxon>Ralstonia</taxon>
        <taxon>Ralstonia solanacearum species complex</taxon>
    </lineage>
</organism>